<evidence type="ECO:0000313" key="3">
    <source>
        <dbReference type="Proteomes" id="UP000197032"/>
    </source>
</evidence>
<reference evidence="3" key="1">
    <citation type="journal article" date="2017" name="Appl. Environ. Microbiol.">
        <title>Genomic Analysis of Calderihabitans maritimus KKC1, a Thermophilic, Hydrogenogenic, Carboxydotrophic Bacterium Isolated from Marine Sediment.</title>
        <authorList>
            <person name="Omae K."/>
            <person name="Yoneda Y."/>
            <person name="Fukuyama Y."/>
            <person name="Yoshida T."/>
            <person name="Sako Y."/>
        </authorList>
    </citation>
    <scope>NUCLEOTIDE SEQUENCE [LARGE SCALE GENOMIC DNA]</scope>
    <source>
        <strain evidence="3">KKC1</strain>
    </source>
</reference>
<accession>A0A1Z5HX97</accession>
<dbReference type="OrthoDB" id="9800383at2"/>
<comment type="caution">
    <text evidence="2">The sequence shown here is derived from an EMBL/GenBank/DDBJ whole genome shotgun (WGS) entry which is preliminary data.</text>
</comment>
<dbReference type="AlphaFoldDB" id="A0A1Z5HX97"/>
<dbReference type="InterPro" id="IPR025664">
    <property type="entry name" value="Spore_III_AC/AD"/>
</dbReference>
<name>A0A1Z5HX97_9FIRM</name>
<keyword evidence="1" id="KW-1133">Transmembrane helix</keyword>
<keyword evidence="1" id="KW-0812">Transmembrane</keyword>
<dbReference type="EMBL" id="BDGJ01000198">
    <property type="protein sequence ID" value="GAW94159.1"/>
    <property type="molecule type" value="Genomic_DNA"/>
</dbReference>
<feature type="transmembrane region" description="Helical" evidence="1">
    <location>
        <begin position="35"/>
        <end position="55"/>
    </location>
</feature>
<organism evidence="2 3">
    <name type="scientific">Calderihabitans maritimus</name>
    <dbReference type="NCBI Taxonomy" id="1246530"/>
    <lineage>
        <taxon>Bacteria</taxon>
        <taxon>Bacillati</taxon>
        <taxon>Bacillota</taxon>
        <taxon>Clostridia</taxon>
        <taxon>Neomoorellales</taxon>
        <taxon>Calderihabitantaceae</taxon>
        <taxon>Calderihabitans</taxon>
    </lineage>
</organism>
<keyword evidence="1" id="KW-0472">Membrane</keyword>
<evidence type="ECO:0000256" key="1">
    <source>
        <dbReference type="SAM" id="Phobius"/>
    </source>
</evidence>
<dbReference type="NCBIfam" id="TIGR02848">
    <property type="entry name" value="spore_III_AC"/>
    <property type="match status" value="1"/>
</dbReference>
<dbReference type="Pfam" id="PF06686">
    <property type="entry name" value="SpoIIIAC"/>
    <property type="match status" value="1"/>
</dbReference>
<protein>
    <submittedName>
        <fullName evidence="2">Stage III sporulation AC family protein</fullName>
    </submittedName>
</protein>
<dbReference type="RefSeq" id="WP_088555160.1">
    <property type="nucleotide sequence ID" value="NZ_BDGJ01000198.1"/>
</dbReference>
<dbReference type="Proteomes" id="UP000197032">
    <property type="component" value="Unassembled WGS sequence"/>
</dbReference>
<keyword evidence="3" id="KW-1185">Reference proteome</keyword>
<dbReference type="InterPro" id="IPR009570">
    <property type="entry name" value="Spore_III_AC"/>
</dbReference>
<feature type="transmembrane region" description="Helical" evidence="1">
    <location>
        <begin position="6"/>
        <end position="23"/>
    </location>
</feature>
<evidence type="ECO:0000313" key="2">
    <source>
        <dbReference type="EMBL" id="GAW94159.1"/>
    </source>
</evidence>
<gene>
    <name evidence="2" type="ORF">KKC1_32720</name>
</gene>
<sequence length="65" mass="7139">MDVDLIFKIAGVGILTAVLHTVLKQAGKEEQAHLATLAGVAIVLMWVIQMLGNLFDQVRSVFQLY</sequence>
<proteinExistence type="predicted"/>